<accession>A0A0G1I1B6</accession>
<dbReference type="CDD" id="cd05006">
    <property type="entry name" value="SIS_GmhA"/>
    <property type="match status" value="1"/>
</dbReference>
<comment type="caution">
    <text evidence="2">The sequence shown here is derived from an EMBL/GenBank/DDBJ whole genome shotgun (WGS) entry which is preliminary data.</text>
</comment>
<dbReference type="SUPFAM" id="SSF53697">
    <property type="entry name" value="SIS domain"/>
    <property type="match status" value="1"/>
</dbReference>
<reference evidence="2 3" key="1">
    <citation type="journal article" date="2015" name="Nature">
        <title>rRNA introns, odd ribosomes, and small enigmatic genomes across a large radiation of phyla.</title>
        <authorList>
            <person name="Brown C.T."/>
            <person name="Hug L.A."/>
            <person name="Thomas B.C."/>
            <person name="Sharon I."/>
            <person name="Castelle C.J."/>
            <person name="Singh A."/>
            <person name="Wilkins M.J."/>
            <person name="Williams K.H."/>
            <person name="Banfield J.F."/>
        </authorList>
    </citation>
    <scope>NUCLEOTIDE SEQUENCE [LARGE SCALE GENOMIC DNA]</scope>
</reference>
<dbReference type="PROSITE" id="PS51464">
    <property type="entry name" value="SIS"/>
    <property type="match status" value="1"/>
</dbReference>
<gene>
    <name evidence="2" type="ORF">VE96_C0013G0001</name>
</gene>
<dbReference type="GO" id="GO:0097367">
    <property type="term" value="F:carbohydrate derivative binding"/>
    <property type="evidence" value="ECO:0007669"/>
    <property type="project" value="InterPro"/>
</dbReference>
<evidence type="ECO:0000259" key="1">
    <source>
        <dbReference type="PROSITE" id="PS51464"/>
    </source>
</evidence>
<dbReference type="InterPro" id="IPR050099">
    <property type="entry name" value="SIS_GmhA/DiaA_subfam"/>
</dbReference>
<evidence type="ECO:0000313" key="3">
    <source>
        <dbReference type="Proteomes" id="UP000034752"/>
    </source>
</evidence>
<organism evidence="2 3">
    <name type="scientific">candidate division Kazan bacterium GW2011_GWA1_44_22</name>
    <dbReference type="NCBI Taxonomy" id="1620410"/>
    <lineage>
        <taxon>Bacteria</taxon>
        <taxon>Bacteria division Kazan-3B-28</taxon>
    </lineage>
</organism>
<dbReference type="PANTHER" id="PTHR30390">
    <property type="entry name" value="SEDOHEPTULOSE 7-PHOSPHATE ISOMERASE / DNAA INITIATOR-ASSOCIATING FACTOR FOR REPLICATION INITIATION"/>
    <property type="match status" value="1"/>
</dbReference>
<name>A0A0G1I1B6_UNCK3</name>
<dbReference type="GO" id="GO:1901135">
    <property type="term" value="P:carbohydrate derivative metabolic process"/>
    <property type="evidence" value="ECO:0007669"/>
    <property type="project" value="InterPro"/>
</dbReference>
<dbReference type="EMBL" id="LCIJ01000013">
    <property type="protein sequence ID" value="KKT52603.1"/>
    <property type="molecule type" value="Genomic_DNA"/>
</dbReference>
<proteinExistence type="predicted"/>
<protein>
    <recommendedName>
        <fullName evidence="1">SIS domain-containing protein</fullName>
    </recommendedName>
</protein>
<dbReference type="InterPro" id="IPR035461">
    <property type="entry name" value="GmhA/DiaA"/>
</dbReference>
<dbReference type="InterPro" id="IPR001347">
    <property type="entry name" value="SIS_dom"/>
</dbReference>
<dbReference type="AlphaFoldDB" id="A0A0G1I1B6"/>
<dbReference type="Proteomes" id="UP000034752">
    <property type="component" value="Unassembled WGS sequence"/>
</dbReference>
<evidence type="ECO:0000313" key="2">
    <source>
        <dbReference type="EMBL" id="KKT52603.1"/>
    </source>
</evidence>
<dbReference type="Pfam" id="PF13580">
    <property type="entry name" value="SIS_2"/>
    <property type="match status" value="1"/>
</dbReference>
<dbReference type="InterPro" id="IPR046348">
    <property type="entry name" value="SIS_dom_sf"/>
</dbReference>
<dbReference type="Gene3D" id="3.40.50.10490">
    <property type="entry name" value="Glucose-6-phosphate isomerase like protein, domain 1"/>
    <property type="match status" value="1"/>
</dbReference>
<feature type="domain" description="SIS" evidence="1">
    <location>
        <begin position="11"/>
        <end position="146"/>
    </location>
</feature>
<sequence>MKDIVPDLIGIVKAIKEANYVYIIGNGGSAATANHFANDLVKMCGIRAISLCANEAVVMAYANDNGYENIFSDQLKVFLTSRDLLITISGSGTSENIVKAIKYAKGISAEVYSFPTMKDYKCDMLVAENKHLQLVHEIATKLSNGN</sequence>